<dbReference type="RefSeq" id="WP_235066792.1">
    <property type="nucleotide sequence ID" value="NZ_JAKFGM010000001.1"/>
</dbReference>
<dbReference type="Proteomes" id="UP001139410">
    <property type="component" value="Unassembled WGS sequence"/>
</dbReference>
<organism evidence="1 2">
    <name type="scientific">Sphingomonas cremea</name>
    <dbReference type="NCBI Taxonomy" id="2904799"/>
    <lineage>
        <taxon>Bacteria</taxon>
        <taxon>Pseudomonadati</taxon>
        <taxon>Pseudomonadota</taxon>
        <taxon>Alphaproteobacteria</taxon>
        <taxon>Sphingomonadales</taxon>
        <taxon>Sphingomonadaceae</taxon>
        <taxon>Sphingomonas</taxon>
    </lineage>
</organism>
<dbReference type="SUPFAM" id="SSF53335">
    <property type="entry name" value="S-adenosyl-L-methionine-dependent methyltransferases"/>
    <property type="match status" value="1"/>
</dbReference>
<name>A0A9X1QLX1_9SPHN</name>
<proteinExistence type="predicted"/>
<comment type="caution">
    <text evidence="1">The sequence shown here is derived from an EMBL/GenBank/DDBJ whole genome shotgun (WGS) entry which is preliminary data.</text>
</comment>
<evidence type="ECO:0000313" key="2">
    <source>
        <dbReference type="Proteomes" id="UP001139410"/>
    </source>
</evidence>
<dbReference type="InterPro" id="IPR029063">
    <property type="entry name" value="SAM-dependent_MTases_sf"/>
</dbReference>
<dbReference type="EMBL" id="JAKFGM010000001">
    <property type="protein sequence ID" value="MCF2514323.1"/>
    <property type="molecule type" value="Genomic_DNA"/>
</dbReference>
<dbReference type="CDD" id="cd02440">
    <property type="entry name" value="AdoMet_MTases"/>
    <property type="match status" value="1"/>
</dbReference>
<dbReference type="Pfam" id="PF13489">
    <property type="entry name" value="Methyltransf_23"/>
    <property type="match status" value="1"/>
</dbReference>
<dbReference type="Gene3D" id="3.40.50.150">
    <property type="entry name" value="Vaccinia Virus protein VP39"/>
    <property type="match status" value="1"/>
</dbReference>
<protein>
    <submittedName>
        <fullName evidence="1">Methyltransferase domain-containing protein</fullName>
    </submittedName>
</protein>
<dbReference type="GO" id="GO:0008168">
    <property type="term" value="F:methyltransferase activity"/>
    <property type="evidence" value="ECO:0007669"/>
    <property type="project" value="UniProtKB-KW"/>
</dbReference>
<accession>A0A9X1QLX1</accession>
<keyword evidence="2" id="KW-1185">Reference proteome</keyword>
<evidence type="ECO:0000313" key="1">
    <source>
        <dbReference type="EMBL" id="MCF2514323.1"/>
    </source>
</evidence>
<keyword evidence="1" id="KW-0808">Transferase</keyword>
<keyword evidence="1" id="KW-0489">Methyltransferase</keyword>
<dbReference type="AlphaFoldDB" id="A0A9X1QLX1"/>
<sequence>MSAYYEQNYRSFLPVDRQAAILDIGCGRGDFVRYLHSLGYRNITAVDMDEDVIATLQGFEGVTARRQEITDQLPAQLSGPWDLIVIRQMIYYLDRRQAPVFVRSLAGSLNADGRVIVEIFNGALLSSRFTELKDPAILTAYTELGLRRLLEWNGLSVERLVGAQSGGSWLYRLLQWLEFRIYRLLLMLERGRDDELPSIGRKSIIAVARRG</sequence>
<dbReference type="GO" id="GO:0032259">
    <property type="term" value="P:methylation"/>
    <property type="evidence" value="ECO:0007669"/>
    <property type="project" value="UniProtKB-KW"/>
</dbReference>
<reference evidence="1" key="1">
    <citation type="submission" date="2022-01" db="EMBL/GenBank/DDBJ databases">
        <authorList>
            <person name="Jo J.-H."/>
            <person name="Im W.-T."/>
        </authorList>
    </citation>
    <scope>NUCLEOTIDE SEQUENCE</scope>
    <source>
        <strain evidence="1">G124</strain>
    </source>
</reference>
<gene>
    <name evidence="1" type="ORF">LVY65_04485</name>
</gene>